<dbReference type="PROSITE" id="PS50835">
    <property type="entry name" value="IG_LIKE"/>
    <property type="match status" value="1"/>
</dbReference>
<keyword evidence="4 7" id="KW-1133">Transmembrane helix</keyword>
<dbReference type="InterPro" id="IPR050504">
    <property type="entry name" value="IgSF_BTN/MOG"/>
</dbReference>
<reference evidence="10" key="1">
    <citation type="journal article" date="2013" name="Science">
        <title>Comparative analysis of bat genomes provides insight into the evolution of flight and immunity.</title>
        <authorList>
            <person name="Zhang G."/>
            <person name="Cowled C."/>
            <person name="Shi Z."/>
            <person name="Huang Z."/>
            <person name="Bishop-Lilly K.A."/>
            <person name="Fang X."/>
            <person name="Wynne J.W."/>
            <person name="Xiong Z."/>
            <person name="Baker M.L."/>
            <person name="Zhao W."/>
            <person name="Tachedjian M."/>
            <person name="Zhu Y."/>
            <person name="Zhou P."/>
            <person name="Jiang X."/>
            <person name="Ng J."/>
            <person name="Yang L."/>
            <person name="Wu L."/>
            <person name="Xiao J."/>
            <person name="Feng Y."/>
            <person name="Chen Y."/>
            <person name="Sun X."/>
            <person name="Zhang Y."/>
            <person name="Marsh G.A."/>
            <person name="Crameri G."/>
            <person name="Broder C.C."/>
            <person name="Frey K.G."/>
            <person name="Wang L.F."/>
            <person name="Wang J."/>
        </authorList>
    </citation>
    <scope>NUCLEOTIDE SEQUENCE [LARGE SCALE GENOMIC DNA]</scope>
</reference>
<dbReference type="InterPro" id="IPR036179">
    <property type="entry name" value="Ig-like_dom_sf"/>
</dbReference>
<keyword evidence="6" id="KW-0393">Immunoglobulin domain</keyword>
<dbReference type="Pfam" id="PF07686">
    <property type="entry name" value="V-set"/>
    <property type="match status" value="1"/>
</dbReference>
<keyword evidence="10" id="KW-1185">Reference proteome</keyword>
<evidence type="ECO:0000256" key="2">
    <source>
        <dbReference type="ARBA" id="ARBA00022692"/>
    </source>
</evidence>
<dbReference type="GO" id="GO:0050852">
    <property type="term" value="P:T cell receptor signaling pathway"/>
    <property type="evidence" value="ECO:0007669"/>
    <property type="project" value="TreeGrafter"/>
</dbReference>
<feature type="transmembrane region" description="Helical" evidence="7">
    <location>
        <begin position="288"/>
        <end position="310"/>
    </location>
</feature>
<organism evidence="9 10">
    <name type="scientific">Pteropus alecto</name>
    <name type="common">Black flying fox</name>
    <dbReference type="NCBI Taxonomy" id="9402"/>
    <lineage>
        <taxon>Eukaryota</taxon>
        <taxon>Metazoa</taxon>
        <taxon>Chordata</taxon>
        <taxon>Craniata</taxon>
        <taxon>Vertebrata</taxon>
        <taxon>Euteleostomi</taxon>
        <taxon>Mammalia</taxon>
        <taxon>Eutheria</taxon>
        <taxon>Laurasiatheria</taxon>
        <taxon>Chiroptera</taxon>
        <taxon>Yinpterochiroptera</taxon>
        <taxon>Pteropodoidea</taxon>
        <taxon>Pteropodidae</taxon>
        <taxon>Pteropodinae</taxon>
        <taxon>Pteropus</taxon>
    </lineage>
</organism>
<gene>
    <name evidence="9" type="ORF">PAL_GLEAN10023718</name>
</gene>
<dbReference type="GO" id="GO:0005102">
    <property type="term" value="F:signaling receptor binding"/>
    <property type="evidence" value="ECO:0007669"/>
    <property type="project" value="TreeGrafter"/>
</dbReference>
<evidence type="ECO:0000256" key="4">
    <source>
        <dbReference type="ARBA" id="ARBA00022989"/>
    </source>
</evidence>
<dbReference type="InterPro" id="IPR003599">
    <property type="entry name" value="Ig_sub"/>
</dbReference>
<dbReference type="GO" id="GO:0001817">
    <property type="term" value="P:regulation of cytokine production"/>
    <property type="evidence" value="ECO:0007669"/>
    <property type="project" value="TreeGrafter"/>
</dbReference>
<dbReference type="Gene3D" id="2.60.40.10">
    <property type="entry name" value="Immunoglobulins"/>
    <property type="match status" value="2"/>
</dbReference>
<evidence type="ECO:0000256" key="6">
    <source>
        <dbReference type="ARBA" id="ARBA00023319"/>
    </source>
</evidence>
<dbReference type="InterPro" id="IPR013783">
    <property type="entry name" value="Ig-like_fold"/>
</dbReference>
<proteinExistence type="predicted"/>
<evidence type="ECO:0000313" key="10">
    <source>
        <dbReference type="Proteomes" id="UP000010552"/>
    </source>
</evidence>
<dbReference type="InParanoid" id="L5K345"/>
<evidence type="ECO:0000259" key="8">
    <source>
        <dbReference type="PROSITE" id="PS50835"/>
    </source>
</evidence>
<keyword evidence="2 7" id="KW-0812">Transmembrane</keyword>
<dbReference type="SMART" id="SM00406">
    <property type="entry name" value="IGv"/>
    <property type="match status" value="1"/>
</dbReference>
<keyword evidence="5 7" id="KW-0472">Membrane</keyword>
<accession>L5K345</accession>
<dbReference type="AlphaFoldDB" id="L5K345"/>
<evidence type="ECO:0000313" key="9">
    <source>
        <dbReference type="EMBL" id="ELK06134.1"/>
    </source>
</evidence>
<comment type="subcellular location">
    <subcellularLocation>
        <location evidence="1">Membrane</location>
    </subcellularLocation>
</comment>
<dbReference type="PANTHER" id="PTHR24100">
    <property type="entry name" value="BUTYROPHILIN"/>
    <property type="match status" value="1"/>
</dbReference>
<dbReference type="SUPFAM" id="SSF48726">
    <property type="entry name" value="Immunoglobulin"/>
    <property type="match status" value="1"/>
</dbReference>
<feature type="domain" description="Ig-like" evidence="8">
    <location>
        <begin position="3"/>
        <end position="123"/>
    </location>
</feature>
<protein>
    <submittedName>
        <fullName evidence="9">Selection and upkeep of intraepithelial T-cells protein 8</fullName>
    </submittedName>
</protein>
<dbReference type="FunFam" id="2.60.40.10:FF:000088">
    <property type="entry name" value="Butyrophilin subfamily 1 member A1"/>
    <property type="match status" value="1"/>
</dbReference>
<name>L5K345_PTEAL</name>
<evidence type="ECO:0000256" key="5">
    <source>
        <dbReference type="ARBA" id="ARBA00023136"/>
    </source>
</evidence>
<dbReference type="InterPro" id="IPR013106">
    <property type="entry name" value="Ig_V-set"/>
</dbReference>
<dbReference type="Pfam" id="PF22705">
    <property type="entry name" value="C2-set_3"/>
    <property type="match status" value="1"/>
</dbReference>
<dbReference type="SMART" id="SM00409">
    <property type="entry name" value="IG"/>
    <property type="match status" value="1"/>
</dbReference>
<dbReference type="InterPro" id="IPR007110">
    <property type="entry name" value="Ig-like_dom"/>
</dbReference>
<sequence>MEPSFSSVSVYFVATLLLQLVVRISEQFTVNSSRSHQVVTVGGHADLTCQLSPPQSAEHMNVGWYRDHYSQPIYVHKEGGKLSGKSPQNYTNRTVFLNNNLREGKMTLRIRNINVFDEGQYRCFFKDGDIYEEAIVDLKVAALGLDIQINVQVFNTKEIMVECNSQGWFPQAQMKWRDSRGNVIPPLSKIFSQDEAGLLHLKTSVLLKNNTHGPVTCGFYNPVTGQEKRAGIVLPGLQKKWLRYHEIVFDCLPFLIYVSIFPVYWNLFNRVSVLDDLSPLYGTWMCDISVILSVLMAFFIILIFVLLYTLKENVNSDLDLPCPMDVSDYHYGL</sequence>
<feature type="transmembrane region" description="Helical" evidence="7">
    <location>
        <begin position="247"/>
        <end position="268"/>
    </location>
</feature>
<evidence type="ECO:0000256" key="3">
    <source>
        <dbReference type="ARBA" id="ARBA00022729"/>
    </source>
</evidence>
<dbReference type="FunFam" id="2.60.40.10:FF:000208">
    <property type="entry name" value="Butyrophilin subfamily 1 member A1"/>
    <property type="match status" value="1"/>
</dbReference>
<dbReference type="EMBL" id="KB031032">
    <property type="protein sequence ID" value="ELK06134.1"/>
    <property type="molecule type" value="Genomic_DNA"/>
</dbReference>
<evidence type="ECO:0000256" key="1">
    <source>
        <dbReference type="ARBA" id="ARBA00004370"/>
    </source>
</evidence>
<keyword evidence="3" id="KW-0732">Signal</keyword>
<evidence type="ECO:0000256" key="7">
    <source>
        <dbReference type="SAM" id="Phobius"/>
    </source>
</evidence>
<feature type="transmembrane region" description="Helical" evidence="7">
    <location>
        <begin position="6"/>
        <end position="24"/>
    </location>
</feature>
<dbReference type="GO" id="GO:0009897">
    <property type="term" value="C:external side of plasma membrane"/>
    <property type="evidence" value="ECO:0007669"/>
    <property type="project" value="TreeGrafter"/>
</dbReference>
<dbReference type="Proteomes" id="UP000010552">
    <property type="component" value="Unassembled WGS sequence"/>
</dbReference>
<dbReference type="InterPro" id="IPR053896">
    <property type="entry name" value="BTN3A2-like_Ig-C"/>
</dbReference>
<dbReference type="PANTHER" id="PTHR24100:SF139">
    <property type="entry name" value="BUTYROPHILIN SUBFAMILY 2 MEMBER A2"/>
    <property type="match status" value="1"/>
</dbReference>